<evidence type="ECO:0000313" key="9">
    <source>
        <dbReference type="EMBL" id="NOU81857.1"/>
    </source>
</evidence>
<feature type="transmembrane region" description="Helical" evidence="7">
    <location>
        <begin position="647"/>
        <end position="671"/>
    </location>
</feature>
<keyword evidence="4 7" id="KW-1133">Transmembrane helix</keyword>
<dbReference type="RefSeq" id="WP_171719282.1">
    <property type="nucleotide sequence ID" value="NZ_WHOB01000069.1"/>
</dbReference>
<accession>A0ABX1YLC4</accession>
<dbReference type="PANTHER" id="PTHR30572">
    <property type="entry name" value="MEMBRANE COMPONENT OF TRANSPORTER-RELATED"/>
    <property type="match status" value="1"/>
</dbReference>
<feature type="transmembrane region" description="Helical" evidence="7">
    <location>
        <begin position="20"/>
        <end position="42"/>
    </location>
</feature>
<keyword evidence="10" id="KW-1185">Reference proteome</keyword>
<dbReference type="InterPro" id="IPR050250">
    <property type="entry name" value="Macrolide_Exporter_MacB"/>
</dbReference>
<sequence>MYSVQGKLAWSNIRKRKSSTAALFLLIMLAVVLLYTGVSVILKLGSFQEQKMTELKTPDVISYFATDEHLKEYEALLDTYPYTAMWEMEPALLLSEVSMKYGPSDITTGLLILNADQQRTLAPFRTISPVHSDGTNLIYLSYVFHVGAGYNTGDSLSFTYGNQVYTYKIGGFIEEPLIGTLSNGAPKVFMPGSTYRELAVRTGQTAKYSFLSAAVTNPDKAEKLRQLLREQLSASGTSATYVVMSAQSGISGNLVFVNFLTAILLAFALIMVVISLIVIRFQILEHIEDHMQNIGVLKANGYTSWQVITALLLQFAWISIAAAIPGIAAAGAVMPYAGNLISSSIGLIWPASFDILAALVSMLFIMAMVMAVTIMSSRRIRDITPIAALQSGLLTHNFKKNRMPLEHSPLGLQFALGLKTLLRQTKQNIMILLIVAGLTFSSIACSILNYNFTGDTNAVLQLVGFEQSTIQLVLNSGKLQPERIAQVKSLEGVRKTTLLDSLAASVQDTSITLKVSDDFDTMETQTVYKGRPPIYDNEIAVSGIIARQEGKTIGDEIEVSTNGVSGKYLICGFSQQINQLGMVATMTDKGLKRLLPDYTLTTLNVYLNEGADPNVFTQELERNFPGQWSATNVEEMLQGMLGTFTSAITSMTAVITAVTIIVVTLILYLVIKTLILKRKREFGILKGLGYTTFNLITQITFSLLPVVALGVLAGSLLGYFYSDTVFEMLLSSLGIYNIQFAANLPQILLLSTALIAAAFIVSLLVSLRIRRISVYGLITE</sequence>
<protein>
    <submittedName>
        <fullName evidence="9">FtsX-like permease family protein</fullName>
    </submittedName>
</protein>
<organism evidence="9 10">
    <name type="scientific">Paenibacillus phytohabitans</name>
    <dbReference type="NCBI Taxonomy" id="2654978"/>
    <lineage>
        <taxon>Bacteria</taxon>
        <taxon>Bacillati</taxon>
        <taxon>Bacillota</taxon>
        <taxon>Bacilli</taxon>
        <taxon>Bacillales</taxon>
        <taxon>Paenibacillaceae</taxon>
        <taxon>Paenibacillus</taxon>
    </lineage>
</organism>
<comment type="similarity">
    <text evidence="6">Belongs to the ABC-4 integral membrane protein family.</text>
</comment>
<reference evidence="9 10" key="1">
    <citation type="submission" date="2019-10" db="EMBL/GenBank/DDBJ databases">
        <title>Description of Paenibacillus terricola sp. nov.</title>
        <authorList>
            <person name="Carlier A."/>
            <person name="Qi S."/>
        </authorList>
    </citation>
    <scope>NUCLEOTIDE SEQUENCE [LARGE SCALE GENOMIC DNA]</scope>
    <source>
        <strain evidence="9 10">LMG 31459</strain>
    </source>
</reference>
<comment type="caution">
    <text evidence="9">The sequence shown here is derived from an EMBL/GenBank/DDBJ whole genome shotgun (WGS) entry which is preliminary data.</text>
</comment>
<keyword evidence="2" id="KW-1003">Cell membrane</keyword>
<comment type="subcellular location">
    <subcellularLocation>
        <location evidence="1">Cell membrane</location>
        <topology evidence="1">Multi-pass membrane protein</topology>
    </subcellularLocation>
</comment>
<proteinExistence type="inferred from homology"/>
<evidence type="ECO:0000256" key="6">
    <source>
        <dbReference type="ARBA" id="ARBA00038076"/>
    </source>
</evidence>
<evidence type="ECO:0000256" key="4">
    <source>
        <dbReference type="ARBA" id="ARBA00022989"/>
    </source>
</evidence>
<dbReference type="InterPro" id="IPR003838">
    <property type="entry name" value="ABC3_permease_C"/>
</dbReference>
<evidence type="ECO:0000256" key="3">
    <source>
        <dbReference type="ARBA" id="ARBA00022692"/>
    </source>
</evidence>
<feature type="domain" description="ABC3 transporter permease C-terminal" evidence="8">
    <location>
        <begin position="654"/>
        <end position="773"/>
    </location>
</feature>
<feature type="transmembrane region" description="Helical" evidence="7">
    <location>
        <begin position="429"/>
        <end position="452"/>
    </location>
</feature>
<dbReference type="Pfam" id="PF02687">
    <property type="entry name" value="FtsX"/>
    <property type="match status" value="2"/>
</dbReference>
<dbReference type="Proteomes" id="UP000596857">
    <property type="component" value="Unassembled WGS sequence"/>
</dbReference>
<evidence type="ECO:0000313" key="10">
    <source>
        <dbReference type="Proteomes" id="UP000596857"/>
    </source>
</evidence>
<name>A0ABX1YLC4_9BACL</name>
<keyword evidence="3 7" id="KW-0812">Transmembrane</keyword>
<evidence type="ECO:0000256" key="1">
    <source>
        <dbReference type="ARBA" id="ARBA00004651"/>
    </source>
</evidence>
<evidence type="ECO:0000256" key="7">
    <source>
        <dbReference type="SAM" id="Phobius"/>
    </source>
</evidence>
<dbReference type="PANTHER" id="PTHR30572:SF4">
    <property type="entry name" value="ABC TRANSPORTER PERMEASE YTRF"/>
    <property type="match status" value="1"/>
</dbReference>
<dbReference type="EMBL" id="WHOB01000069">
    <property type="protein sequence ID" value="NOU81857.1"/>
    <property type="molecule type" value="Genomic_DNA"/>
</dbReference>
<keyword evidence="5 7" id="KW-0472">Membrane</keyword>
<feature type="transmembrane region" description="Helical" evidence="7">
    <location>
        <begin position="355"/>
        <end position="375"/>
    </location>
</feature>
<evidence type="ECO:0000256" key="5">
    <source>
        <dbReference type="ARBA" id="ARBA00023136"/>
    </source>
</evidence>
<feature type="transmembrane region" description="Helical" evidence="7">
    <location>
        <begin position="747"/>
        <end position="767"/>
    </location>
</feature>
<feature type="domain" description="ABC3 transporter permease C-terminal" evidence="8">
    <location>
        <begin position="266"/>
        <end position="385"/>
    </location>
</feature>
<evidence type="ECO:0000259" key="8">
    <source>
        <dbReference type="Pfam" id="PF02687"/>
    </source>
</evidence>
<feature type="transmembrane region" description="Helical" evidence="7">
    <location>
        <begin position="254"/>
        <end position="283"/>
    </location>
</feature>
<feature type="transmembrane region" description="Helical" evidence="7">
    <location>
        <begin position="692"/>
        <end position="721"/>
    </location>
</feature>
<evidence type="ECO:0000256" key="2">
    <source>
        <dbReference type="ARBA" id="ARBA00022475"/>
    </source>
</evidence>
<gene>
    <name evidence="9" type="ORF">GC101_23630</name>
</gene>